<comment type="caution">
    <text evidence="1">The sequence shown here is derived from an EMBL/GenBank/DDBJ whole genome shotgun (WGS) entry which is preliminary data.</text>
</comment>
<dbReference type="Proteomes" id="UP000315289">
    <property type="component" value="Unassembled WGS sequence"/>
</dbReference>
<proteinExistence type="predicted"/>
<protein>
    <submittedName>
        <fullName evidence="1">Uncharacterized protein</fullName>
    </submittedName>
</protein>
<organism evidence="1 2">
    <name type="scientific">Candidatus Nitrosocosmicus arcticus</name>
    <dbReference type="NCBI Taxonomy" id="2035267"/>
    <lineage>
        <taxon>Archaea</taxon>
        <taxon>Nitrososphaerota</taxon>
        <taxon>Nitrososphaeria</taxon>
        <taxon>Nitrososphaerales</taxon>
        <taxon>Nitrososphaeraceae</taxon>
        <taxon>Candidatus Nitrosocosmicus</taxon>
    </lineage>
</organism>
<gene>
    <name evidence="1" type="ORF">NARC_70011</name>
</gene>
<name>A0A557SV00_9ARCH</name>
<dbReference type="RefSeq" id="WP_144730518.1">
    <property type="nucleotide sequence ID" value="NZ_ML675583.1"/>
</dbReference>
<sequence length="93" mass="11104">MKVKFSWASDDTKTDIKEFKSIEEMLDFTFNISDRIILHKLSKNREDIKYVDDKSDNIPFDFFVMIYDYNVEDHEEKNKIFLVDDIIAGLKLS</sequence>
<reference evidence="1 2" key="1">
    <citation type="journal article" date="2019" name="Front. Microbiol.">
        <title>Ammonia Oxidation by the Arctic Terrestrial Thaumarchaeote Candidatus Nitrosocosmicus arcticus Is Stimulated by Increasing Temperatures.</title>
        <authorList>
            <person name="Alves R.J.E."/>
            <person name="Kerou M."/>
            <person name="Zappe A."/>
            <person name="Bittner R."/>
            <person name="Abby S.S."/>
            <person name="Schmidt H.A."/>
            <person name="Pfeifer K."/>
            <person name="Schleper C."/>
        </authorList>
    </citation>
    <scope>NUCLEOTIDE SEQUENCE [LARGE SCALE GENOMIC DNA]</scope>
    <source>
        <strain evidence="1 2">Kfb</strain>
    </source>
</reference>
<keyword evidence="2" id="KW-1185">Reference proteome</keyword>
<dbReference type="AlphaFoldDB" id="A0A557SV00"/>
<evidence type="ECO:0000313" key="2">
    <source>
        <dbReference type="Proteomes" id="UP000315289"/>
    </source>
</evidence>
<dbReference type="EMBL" id="VOAH01000007">
    <property type="protein sequence ID" value="TVP40434.1"/>
    <property type="molecule type" value="Genomic_DNA"/>
</dbReference>
<accession>A0A557SV00</accession>
<evidence type="ECO:0000313" key="1">
    <source>
        <dbReference type="EMBL" id="TVP40434.1"/>
    </source>
</evidence>